<dbReference type="GO" id="GO:0005886">
    <property type="term" value="C:plasma membrane"/>
    <property type="evidence" value="ECO:0007669"/>
    <property type="project" value="TreeGrafter"/>
</dbReference>
<dbReference type="PANTHER" id="PTHR21068">
    <property type="entry name" value="SPARTIN"/>
    <property type="match status" value="1"/>
</dbReference>
<name>A0A2I0AY99_9ASPA</name>
<sequence>MADEDATNKLRARMASDGSPRGTDTELIAISGAQPSKLFALCGDRFGCSRAFRAGKFSVRVIGLAGGCHVAMAICVVEDHQWMLARDSMALRVGERAFVFALPGVLYGLSLPDGCSEAELERLEETFARYSAYQNLAVREAETKPESETWSLPYEKLKKLAEQSCSKIAAAGPPAGEAAVDIAAAKIQRAVRMSAAVKLTSRALLSGALAPADHLNVALTTPPAAAPLPSVWMLAALLDAIETGVPPAATMFKGSAEGFWWLRKEGLEFLMGVVRAYGLAAKKRPRVDVALAAPEKEDRGDPPPASPAVAAAAETGN</sequence>
<feature type="region of interest" description="Disordered" evidence="1">
    <location>
        <begin position="1"/>
        <end position="23"/>
    </location>
</feature>
<keyword evidence="3" id="KW-1185">Reference proteome</keyword>
<feature type="compositionally biased region" description="Low complexity" evidence="1">
    <location>
        <begin position="307"/>
        <end position="317"/>
    </location>
</feature>
<evidence type="ECO:0000313" key="3">
    <source>
        <dbReference type="Proteomes" id="UP000236161"/>
    </source>
</evidence>
<dbReference type="AlphaFoldDB" id="A0A2I0AY99"/>
<protein>
    <recommendedName>
        <fullName evidence="4">Senescence domain-containing protein</fullName>
    </recommendedName>
</protein>
<dbReference type="Proteomes" id="UP000236161">
    <property type="component" value="Unassembled WGS sequence"/>
</dbReference>
<organism evidence="2 3">
    <name type="scientific">Apostasia shenzhenica</name>
    <dbReference type="NCBI Taxonomy" id="1088818"/>
    <lineage>
        <taxon>Eukaryota</taxon>
        <taxon>Viridiplantae</taxon>
        <taxon>Streptophyta</taxon>
        <taxon>Embryophyta</taxon>
        <taxon>Tracheophyta</taxon>
        <taxon>Spermatophyta</taxon>
        <taxon>Magnoliopsida</taxon>
        <taxon>Liliopsida</taxon>
        <taxon>Asparagales</taxon>
        <taxon>Orchidaceae</taxon>
        <taxon>Apostasioideae</taxon>
        <taxon>Apostasia</taxon>
    </lineage>
</organism>
<dbReference type="PANTHER" id="PTHR21068:SF49">
    <property type="entry name" value="SENESCENCE DOMAIN-CONTAINING PROTEIN"/>
    <property type="match status" value="1"/>
</dbReference>
<feature type="region of interest" description="Disordered" evidence="1">
    <location>
        <begin position="292"/>
        <end position="317"/>
    </location>
</feature>
<reference evidence="2 3" key="1">
    <citation type="journal article" date="2017" name="Nature">
        <title>The Apostasia genome and the evolution of orchids.</title>
        <authorList>
            <person name="Zhang G.Q."/>
            <person name="Liu K.W."/>
            <person name="Li Z."/>
            <person name="Lohaus R."/>
            <person name="Hsiao Y.Y."/>
            <person name="Niu S.C."/>
            <person name="Wang J.Y."/>
            <person name="Lin Y.C."/>
            <person name="Xu Q."/>
            <person name="Chen L.J."/>
            <person name="Yoshida K."/>
            <person name="Fujiwara S."/>
            <person name="Wang Z.W."/>
            <person name="Zhang Y.Q."/>
            <person name="Mitsuda N."/>
            <person name="Wang M."/>
            <person name="Liu G.H."/>
            <person name="Pecoraro L."/>
            <person name="Huang H.X."/>
            <person name="Xiao X.J."/>
            <person name="Lin M."/>
            <person name="Wu X.Y."/>
            <person name="Wu W.L."/>
            <person name="Chen Y.Y."/>
            <person name="Chang S.B."/>
            <person name="Sakamoto S."/>
            <person name="Ohme-Takagi M."/>
            <person name="Yagi M."/>
            <person name="Zeng S.J."/>
            <person name="Shen C.Y."/>
            <person name="Yeh C.M."/>
            <person name="Luo Y.B."/>
            <person name="Tsai W.C."/>
            <person name="Van de Peer Y."/>
            <person name="Liu Z.J."/>
        </authorList>
    </citation>
    <scope>NUCLEOTIDE SEQUENCE [LARGE SCALE GENOMIC DNA]</scope>
    <source>
        <strain evidence="3">cv. Shenzhen</strain>
        <tissue evidence="2">Stem</tissue>
    </source>
</reference>
<evidence type="ECO:0008006" key="4">
    <source>
        <dbReference type="Google" id="ProtNLM"/>
    </source>
</evidence>
<dbReference type="OrthoDB" id="1902436at2759"/>
<accession>A0A2I0AY99</accession>
<evidence type="ECO:0000256" key="1">
    <source>
        <dbReference type="SAM" id="MobiDB-lite"/>
    </source>
</evidence>
<evidence type="ECO:0000313" key="2">
    <source>
        <dbReference type="EMBL" id="PKA60496.1"/>
    </source>
</evidence>
<proteinExistence type="predicted"/>
<gene>
    <name evidence="2" type="ORF">AXF42_Ash017902</name>
</gene>
<dbReference type="EMBL" id="KZ451937">
    <property type="protein sequence ID" value="PKA60496.1"/>
    <property type="molecule type" value="Genomic_DNA"/>
</dbReference>
<dbReference type="InterPro" id="IPR045036">
    <property type="entry name" value="Spartin-like"/>
</dbReference>